<proteinExistence type="predicted"/>
<dbReference type="EMBL" id="JACHJL010000017">
    <property type="protein sequence ID" value="MBB5938560.1"/>
    <property type="molecule type" value="Genomic_DNA"/>
</dbReference>
<sequence length="135" mass="14640">MSDVSESEFIRVTGKVVARRVLNVETPYPVIEISTIDSGTMAGRQVEDIVTYVQRARPTGVFEGSAEVVVSSPDGEVIAVWKGYGRGRSDGRGGIKWVGGILVESTSEELNGIAAYGHFDVTGDGKVTQRFYRVR</sequence>
<dbReference type="AlphaFoldDB" id="A0A7W9QE22"/>
<dbReference type="RefSeq" id="WP_184576427.1">
    <property type="nucleotide sequence ID" value="NZ_JACHJL010000017.1"/>
</dbReference>
<evidence type="ECO:0000313" key="1">
    <source>
        <dbReference type="EMBL" id="MBB5938560.1"/>
    </source>
</evidence>
<gene>
    <name evidence="1" type="ORF">FHS42_005649</name>
</gene>
<protein>
    <submittedName>
        <fullName evidence="1">Uncharacterized protein</fullName>
    </submittedName>
</protein>
<keyword evidence="2" id="KW-1185">Reference proteome</keyword>
<organism evidence="1 2">
    <name type="scientific">Streptomyces zagrosensis</name>
    <dbReference type="NCBI Taxonomy" id="1042984"/>
    <lineage>
        <taxon>Bacteria</taxon>
        <taxon>Bacillati</taxon>
        <taxon>Actinomycetota</taxon>
        <taxon>Actinomycetes</taxon>
        <taxon>Kitasatosporales</taxon>
        <taxon>Streptomycetaceae</taxon>
        <taxon>Streptomyces</taxon>
    </lineage>
</organism>
<name>A0A7W9QE22_9ACTN</name>
<reference evidence="1 2" key="1">
    <citation type="submission" date="2020-08" db="EMBL/GenBank/DDBJ databases">
        <title>Genomic Encyclopedia of Type Strains, Phase III (KMG-III): the genomes of soil and plant-associated and newly described type strains.</title>
        <authorList>
            <person name="Whitman W."/>
        </authorList>
    </citation>
    <scope>NUCLEOTIDE SEQUENCE [LARGE SCALE GENOMIC DNA]</scope>
    <source>
        <strain evidence="1 2">CECT 8305</strain>
    </source>
</reference>
<accession>A0A7W9QE22</accession>
<dbReference type="Proteomes" id="UP000588098">
    <property type="component" value="Unassembled WGS sequence"/>
</dbReference>
<evidence type="ECO:0000313" key="2">
    <source>
        <dbReference type="Proteomes" id="UP000588098"/>
    </source>
</evidence>
<comment type="caution">
    <text evidence="1">The sequence shown here is derived from an EMBL/GenBank/DDBJ whole genome shotgun (WGS) entry which is preliminary data.</text>
</comment>